<gene>
    <name evidence="1" type="ORF">LOK49_LG07G00485</name>
</gene>
<sequence>MASSSSTLPWLWVIEALASFKEVDASILIEFFFAQQTGSTKGVSSAPDSKIEFDSSYRCEDVVRQILHEISASNLKMDGPEMLKWDVQNFIKHKRVCFPKSTLQQLKDAILEGNHRILASLKEKSGLSIGNQSENRITVDDDDLNAVPGRLEKSSDSATMEAGGNLTAPTAENLDGLLREDSPNRDLLPSKRDRSDLDTENQSAKSNEDLINMDNGCDPRLHNAKKLKRDAACTSGAVGQKSVPIIGNELSEDSSRRDGENTVREGSDLAILSQISCNNDTVPLGTSGDGPDCGLPVNGAEDDGKDSRDKCEKAQLNTSNGVLNDGSFQNNFPDSAKDDMVHNPIQEMSSDSDGFQDEKVDVAMEKRTFLNSQCTFSVDSLATADWTELTLCMKCNEGGQLLVYSSSTCPLVVHQRCLSSAPSFDDSGKFYCPFCAYSHAISKYFEVKKKASLARKDLAAFIGLENGHRANKLCKRFLRPEQNQLRRDDNVNGNNQTNYNGNLVNEVNSSQYRENVEAKQQAEPSVSGFNGNLSCREGGVTVNDGTLAETQQIDERSGSKLHEDNPSCRDAEIVNVTKILAGDGKQQEVLQQPISHSTQKAACPPNADAEESSEEENDKTSSNYSRSLRRKEKKYTYPAIPQLRRKKLPWTAAEEVILKEGVNRFSSVRDRTIPWKRIWEFGVDVFQKGRTSIDLKDKWRNICIGSPKSNPKSK</sequence>
<dbReference type="Proteomes" id="UP001060215">
    <property type="component" value="Chromosome 7"/>
</dbReference>
<accession>A0ACC0GYQ5</accession>
<reference evidence="1 2" key="1">
    <citation type="journal article" date="2022" name="Plant J.">
        <title>Chromosome-level genome of Camellia lanceoleosa provides a valuable resource for understanding genome evolution and self-incompatibility.</title>
        <authorList>
            <person name="Gong W."/>
            <person name="Xiao S."/>
            <person name="Wang L."/>
            <person name="Liao Z."/>
            <person name="Chang Y."/>
            <person name="Mo W."/>
            <person name="Hu G."/>
            <person name="Li W."/>
            <person name="Zhao G."/>
            <person name="Zhu H."/>
            <person name="Hu X."/>
            <person name="Ji K."/>
            <person name="Xiang X."/>
            <person name="Song Q."/>
            <person name="Yuan D."/>
            <person name="Jin S."/>
            <person name="Zhang L."/>
        </authorList>
    </citation>
    <scope>NUCLEOTIDE SEQUENCE [LARGE SCALE GENOMIC DNA]</scope>
    <source>
        <strain evidence="1">SQ_2022a</strain>
    </source>
</reference>
<evidence type="ECO:0000313" key="2">
    <source>
        <dbReference type="Proteomes" id="UP001060215"/>
    </source>
</evidence>
<dbReference type="EMBL" id="CM045764">
    <property type="protein sequence ID" value="KAI8006332.1"/>
    <property type="molecule type" value="Genomic_DNA"/>
</dbReference>
<proteinExistence type="predicted"/>
<protein>
    <submittedName>
        <fullName evidence="1">Uncharacterized protein</fullName>
    </submittedName>
</protein>
<organism evidence="1 2">
    <name type="scientific">Camellia lanceoleosa</name>
    <dbReference type="NCBI Taxonomy" id="1840588"/>
    <lineage>
        <taxon>Eukaryota</taxon>
        <taxon>Viridiplantae</taxon>
        <taxon>Streptophyta</taxon>
        <taxon>Embryophyta</taxon>
        <taxon>Tracheophyta</taxon>
        <taxon>Spermatophyta</taxon>
        <taxon>Magnoliopsida</taxon>
        <taxon>eudicotyledons</taxon>
        <taxon>Gunneridae</taxon>
        <taxon>Pentapetalae</taxon>
        <taxon>asterids</taxon>
        <taxon>Ericales</taxon>
        <taxon>Theaceae</taxon>
        <taxon>Camellia</taxon>
    </lineage>
</organism>
<keyword evidence="2" id="KW-1185">Reference proteome</keyword>
<comment type="caution">
    <text evidence="1">The sequence shown here is derived from an EMBL/GenBank/DDBJ whole genome shotgun (WGS) entry which is preliminary data.</text>
</comment>
<evidence type="ECO:0000313" key="1">
    <source>
        <dbReference type="EMBL" id="KAI8006332.1"/>
    </source>
</evidence>
<name>A0ACC0GYQ5_9ERIC</name>